<dbReference type="KEGG" id="ksk:KSE_44310"/>
<keyword evidence="3" id="KW-1185">Reference proteome</keyword>
<sequence length="377" mass="39959">MGLTSHKVLALSALLSVLMVAGTVRLWPRLAGSGWRVVLGRLGTIVATQLSVLCTLALVANNSFAFYSSWDDLLGTGENQPVTIQGQLSGRTAVVQSLSTEHVRDTGATGRAPEQSGRLEKVRLPGASTGLTTEGYVYLPPEYFQSAYQGRRFPAEIAITGFPGDAKNLVSKLNYPSVQLKLVQQGKAKPTVLVLMRPSPAMPRDTECEDVPGGPQADRYFSADVPAALRATYRIADGPGSLGVIGNSTGGYCALKLAMRHPDVFAAGVSMSGYYKAAEDATTGDLFGGDQGRRDQADLEWRLAHLPAPATALLVGGSREGDGDYHEQTERFRAAAKGSATKVAVITLDSGGHNFTTWSRMLPASLGWLSDHLAAPA</sequence>
<dbReference type="InterPro" id="IPR050583">
    <property type="entry name" value="Mycobacterial_A85_antigen"/>
</dbReference>
<accession>E4NFD4</accession>
<dbReference type="PANTHER" id="PTHR48098:SF1">
    <property type="entry name" value="DIACYLGLYCEROL ACYLTRANSFERASE_MYCOLYLTRANSFERASE AG85A"/>
    <property type="match status" value="1"/>
</dbReference>
<evidence type="ECO:0000256" key="1">
    <source>
        <dbReference type="SAM" id="Phobius"/>
    </source>
</evidence>
<feature type="transmembrane region" description="Helical" evidence="1">
    <location>
        <begin position="42"/>
        <end position="60"/>
    </location>
</feature>
<dbReference type="GO" id="GO:0016747">
    <property type="term" value="F:acyltransferase activity, transferring groups other than amino-acyl groups"/>
    <property type="evidence" value="ECO:0007669"/>
    <property type="project" value="TreeGrafter"/>
</dbReference>
<dbReference type="PANTHER" id="PTHR48098">
    <property type="entry name" value="ENTEROCHELIN ESTERASE-RELATED"/>
    <property type="match status" value="1"/>
</dbReference>
<gene>
    <name evidence="2" type="ordered locus">KSE_44310</name>
</gene>
<dbReference type="SUPFAM" id="SSF53474">
    <property type="entry name" value="alpha/beta-Hydrolases"/>
    <property type="match status" value="1"/>
</dbReference>
<reference evidence="2 3" key="1">
    <citation type="journal article" date="2010" name="DNA Res.">
        <title>Genome sequence of Kitasatospora setae NBRC 14216T: an evolutionary snapshot of the family Streptomycetaceae.</title>
        <authorList>
            <person name="Ichikawa N."/>
            <person name="Oguchi A."/>
            <person name="Ikeda H."/>
            <person name="Ishikawa J."/>
            <person name="Kitani S."/>
            <person name="Watanabe Y."/>
            <person name="Nakamura S."/>
            <person name="Katano Y."/>
            <person name="Kishi E."/>
            <person name="Sasagawa M."/>
            <person name="Ankai A."/>
            <person name="Fukui S."/>
            <person name="Hashimoto Y."/>
            <person name="Kamata S."/>
            <person name="Otoguro M."/>
            <person name="Tanikawa S."/>
            <person name="Nihira T."/>
            <person name="Horinouchi S."/>
            <person name="Ohnishi Y."/>
            <person name="Hayakawa M."/>
            <person name="Kuzuyama T."/>
            <person name="Arisawa A."/>
            <person name="Nomoto F."/>
            <person name="Miura H."/>
            <person name="Takahashi Y."/>
            <person name="Fujita N."/>
        </authorList>
    </citation>
    <scope>NUCLEOTIDE SEQUENCE [LARGE SCALE GENOMIC DNA]</scope>
    <source>
        <strain evidence="3">ATCC 33774 / DSM 43861 / JCM 3304 / KCC A-0304 / NBRC 14216 / KM-6054</strain>
    </source>
</reference>
<keyword evidence="1" id="KW-1133">Transmembrane helix</keyword>
<evidence type="ECO:0000313" key="3">
    <source>
        <dbReference type="Proteomes" id="UP000007076"/>
    </source>
</evidence>
<dbReference type="RefSeq" id="WP_014137514.1">
    <property type="nucleotide sequence ID" value="NC_016109.1"/>
</dbReference>
<dbReference type="InterPro" id="IPR029058">
    <property type="entry name" value="AB_hydrolase_fold"/>
</dbReference>
<dbReference type="STRING" id="452652.KSE_44310"/>
<dbReference type="Gene3D" id="3.40.50.1820">
    <property type="entry name" value="alpha/beta hydrolase"/>
    <property type="match status" value="1"/>
</dbReference>
<dbReference type="InterPro" id="IPR000801">
    <property type="entry name" value="Esterase-like"/>
</dbReference>
<evidence type="ECO:0000313" key="2">
    <source>
        <dbReference type="EMBL" id="BAJ30214.1"/>
    </source>
</evidence>
<keyword evidence="1" id="KW-0472">Membrane</keyword>
<dbReference type="HOGENOM" id="CLU_037947_0_1_11"/>
<name>E4NFD4_KITSK</name>
<protein>
    <recommendedName>
        <fullName evidence="4">Esterase</fullName>
    </recommendedName>
</protein>
<organism evidence="2 3">
    <name type="scientific">Kitasatospora setae (strain ATCC 33774 / DSM 43861 / JCM 3304 / KCC A-0304 / NBRC 14216 / KM-6054)</name>
    <name type="common">Streptomyces setae</name>
    <dbReference type="NCBI Taxonomy" id="452652"/>
    <lineage>
        <taxon>Bacteria</taxon>
        <taxon>Bacillati</taxon>
        <taxon>Actinomycetota</taxon>
        <taxon>Actinomycetes</taxon>
        <taxon>Kitasatosporales</taxon>
        <taxon>Streptomycetaceae</taxon>
        <taxon>Kitasatospora</taxon>
    </lineage>
</organism>
<keyword evidence="1" id="KW-0812">Transmembrane</keyword>
<dbReference type="EMBL" id="AP010968">
    <property type="protein sequence ID" value="BAJ30214.1"/>
    <property type="molecule type" value="Genomic_DNA"/>
</dbReference>
<proteinExistence type="predicted"/>
<dbReference type="Proteomes" id="UP000007076">
    <property type="component" value="Chromosome"/>
</dbReference>
<dbReference type="Pfam" id="PF00756">
    <property type="entry name" value="Esterase"/>
    <property type="match status" value="1"/>
</dbReference>
<dbReference type="eggNOG" id="COG0627">
    <property type="taxonomic scope" value="Bacteria"/>
</dbReference>
<dbReference type="PATRIC" id="fig|452652.3.peg.4416"/>
<evidence type="ECO:0008006" key="4">
    <source>
        <dbReference type="Google" id="ProtNLM"/>
    </source>
</evidence>
<dbReference type="AlphaFoldDB" id="E4NFD4"/>